<sequence>MQNPSDLFRFESDADADVPRSGVLVVAVGSFIDAGKIQSLLGDHLVESGDPETVATFDIDQLVDYRDRRPTMIFDRNRWDGYDDPAILLRRLTDRDGRLYYLLTGPEPDFQWERLVEAVRELIDRLDVSLVVTVHGIPMGVPHTRPIGMTSHATDPELIGEARSPFGRVQVPASFPALLEYRLGEAGQRAVGFAIHVPHYLAASEFAEGALAALNAVVDATGLSLPNDGLVEKAEVNRRAIAAEVEDNDEVKAIVEALEQQYDAFMRGQQAPNLWVPEGSQIPSADQLGAEFEDFLRTISDDDEGDDPAR</sequence>
<reference evidence="1 2" key="1">
    <citation type="journal article" date="2008" name="Int. J. Syst. Evol. Microbiol.">
        <title>Tessaracoccus flavescens sp. nov., isolated from marine sediment.</title>
        <authorList>
            <person name="Lee D.W."/>
            <person name="Lee S.D."/>
        </authorList>
    </citation>
    <scope>NUCLEOTIDE SEQUENCE [LARGE SCALE GENOMIC DNA]</scope>
    <source>
        <strain evidence="1 2">T21</strain>
    </source>
</reference>
<dbReference type="EMBL" id="CP123967">
    <property type="protein sequence ID" value="WGT47595.1"/>
    <property type="molecule type" value="Genomic_DNA"/>
</dbReference>
<dbReference type="RefSeq" id="WP_281145309.1">
    <property type="nucleotide sequence ID" value="NZ_CP123967.1"/>
</dbReference>
<gene>
    <name evidence="1" type="ORF">QH948_02070</name>
</gene>
<dbReference type="Pfam" id="PF09754">
    <property type="entry name" value="PAC2"/>
    <property type="match status" value="1"/>
</dbReference>
<dbReference type="Gene3D" id="1.10.287.100">
    <property type="match status" value="1"/>
</dbReference>
<dbReference type="Proteomes" id="UP001244136">
    <property type="component" value="Chromosome"/>
</dbReference>
<protein>
    <submittedName>
        <fullName evidence="1">PAC2 family protein</fullName>
    </submittedName>
</protein>
<dbReference type="Gene3D" id="3.40.50.10900">
    <property type="entry name" value="PAC-like subunit"/>
    <property type="match status" value="1"/>
</dbReference>
<dbReference type="PIRSF" id="PIRSF028754">
    <property type="entry name" value="UCP028754"/>
    <property type="match status" value="1"/>
</dbReference>
<keyword evidence="2" id="KW-1185">Reference proteome</keyword>
<dbReference type="InterPro" id="IPR038389">
    <property type="entry name" value="PSMG2_sf"/>
</dbReference>
<evidence type="ECO:0000313" key="2">
    <source>
        <dbReference type="Proteomes" id="UP001244136"/>
    </source>
</evidence>
<dbReference type="SUPFAM" id="SSF159659">
    <property type="entry name" value="Cgl1923-like"/>
    <property type="match status" value="1"/>
</dbReference>
<accession>A0ABY8PYK6</accession>
<dbReference type="InterPro" id="IPR008492">
    <property type="entry name" value="Rv2714-like"/>
</dbReference>
<organism evidence="1 2">
    <name type="scientific">Tessaracoccus lacteus</name>
    <dbReference type="NCBI Taxonomy" id="3041766"/>
    <lineage>
        <taxon>Bacteria</taxon>
        <taxon>Bacillati</taxon>
        <taxon>Actinomycetota</taxon>
        <taxon>Actinomycetes</taxon>
        <taxon>Propionibacteriales</taxon>
        <taxon>Propionibacteriaceae</taxon>
        <taxon>Tessaracoccus</taxon>
    </lineage>
</organism>
<proteinExistence type="predicted"/>
<name>A0ABY8PYK6_9ACTN</name>
<evidence type="ECO:0000313" key="1">
    <source>
        <dbReference type="EMBL" id="WGT47595.1"/>
    </source>
</evidence>
<dbReference type="InterPro" id="IPR019151">
    <property type="entry name" value="Proteasome_assmbl_chaperone_2"/>
</dbReference>